<proteinExistence type="predicted"/>
<keyword evidence="6" id="KW-1185">Reference proteome</keyword>
<feature type="region of interest" description="Disordered" evidence="1">
    <location>
        <begin position="336"/>
        <end position="364"/>
    </location>
</feature>
<feature type="domain" description="Baseplate hub protein gp44-like N-terminal" evidence="2">
    <location>
        <begin position="4"/>
        <end position="88"/>
    </location>
</feature>
<evidence type="ECO:0000259" key="4">
    <source>
        <dbReference type="Pfam" id="PF22255"/>
    </source>
</evidence>
<dbReference type="RefSeq" id="WP_213161372.1">
    <property type="nucleotide sequence ID" value="NZ_CP058214.1"/>
</dbReference>
<dbReference type="InterPro" id="IPR053981">
    <property type="entry name" value="Gp44/GpP-like_2nd"/>
</dbReference>
<dbReference type="InterPro" id="IPR049354">
    <property type="entry name" value="GpP-like_N"/>
</dbReference>
<dbReference type="Proteomes" id="UP000593594">
    <property type="component" value="Chromosome"/>
</dbReference>
<gene>
    <name evidence="5" type="ORF">HW532_15720</name>
</gene>
<protein>
    <recommendedName>
        <fullName evidence="7">Baseplate protein</fullName>
    </recommendedName>
</protein>
<dbReference type="AlphaFoldDB" id="A0A7S8HCW5"/>
<reference evidence="5 6" key="1">
    <citation type="submission" date="2020-06" db="EMBL/GenBank/DDBJ databases">
        <title>Genome sequence of 2 isolates from Red Sea Mangroves.</title>
        <authorList>
            <person name="Sefrji F."/>
            <person name="Michoud G."/>
            <person name="Merlino G."/>
            <person name="Daffonchio D."/>
        </authorList>
    </citation>
    <scope>NUCLEOTIDE SEQUENCE [LARGE SCALE GENOMIC DNA]</scope>
    <source>
        <strain evidence="5 6">R1DC25</strain>
    </source>
</reference>
<dbReference type="InterPro" id="IPR023399">
    <property type="entry name" value="Baseplate-like_2-layer_sand"/>
</dbReference>
<dbReference type="KEGG" id="kmn:HW532_15720"/>
<dbReference type="Pfam" id="PF21929">
    <property type="entry name" value="GpP_4th"/>
    <property type="match status" value="1"/>
</dbReference>
<evidence type="ECO:0000313" key="6">
    <source>
        <dbReference type="Proteomes" id="UP000593594"/>
    </source>
</evidence>
<dbReference type="InterPro" id="IPR026276">
    <property type="entry name" value="Baseplate_GpP"/>
</dbReference>
<evidence type="ECO:0000313" key="5">
    <source>
        <dbReference type="EMBL" id="QPC44010.1"/>
    </source>
</evidence>
<name>A0A7S8HCW5_9HYPH</name>
<dbReference type="Pfam" id="PF22255">
    <property type="entry name" value="Gp44-like_2nd"/>
    <property type="match status" value="1"/>
</dbReference>
<dbReference type="Pfam" id="PF21683">
    <property type="entry name" value="GpP-like_1st"/>
    <property type="match status" value="1"/>
</dbReference>
<dbReference type="Gene3D" id="2.30.300.10">
    <property type="entry name" value="Baseplate protein-like domain - beta roll fold"/>
    <property type="match status" value="1"/>
</dbReference>
<sequence length="375" mass="40589">MPRVTLTVGGMAYEGWKTVQVTRGIEAASGKFDLDVSEKWSLMQPWPIRPGDECTVAIDGTVVITGYVDERRVSYDHQSHSLKITGRDKAGDLIDSSAALEGDKWELVKQPADRIVSEICRRHGIGVKLEDGVSLPPPQDRFPINPGETAFEAIDRICRLSGVLPVSDGQGGLLLTRSGSQRISTALVEGQNILSAEASFTQSGRFSEYRVMGQHPGSDDFYGDPASEVVADALDENVRPGRLLIVRPEGIVTLKAAEERAAWEAIVRSARAGQVSVKVQGWQQQPGGALWEPNKLVRLRSPMLGIDAEMLITQITYSIDTGSGTTAKLALKRPEAYTPRTGGGGGGKGDAAVPAKSDPWSEDYDLDWEWDFGNG</sequence>
<evidence type="ECO:0000256" key="1">
    <source>
        <dbReference type="SAM" id="MobiDB-lite"/>
    </source>
</evidence>
<feature type="domain" description="Baseplate hub protein gp44/GpP-like second" evidence="4">
    <location>
        <begin position="90"/>
        <end position="177"/>
    </location>
</feature>
<organism evidence="5 6">
    <name type="scientific">Kaustia mangrovi</name>
    <dbReference type="NCBI Taxonomy" id="2593653"/>
    <lineage>
        <taxon>Bacteria</taxon>
        <taxon>Pseudomonadati</taxon>
        <taxon>Pseudomonadota</taxon>
        <taxon>Alphaproteobacteria</taxon>
        <taxon>Hyphomicrobiales</taxon>
        <taxon>Parvibaculaceae</taxon>
        <taxon>Kaustia</taxon>
    </lineage>
</organism>
<dbReference type="EMBL" id="CP058214">
    <property type="protein sequence ID" value="QPC44010.1"/>
    <property type="molecule type" value="Genomic_DNA"/>
</dbReference>
<evidence type="ECO:0000259" key="3">
    <source>
        <dbReference type="Pfam" id="PF21929"/>
    </source>
</evidence>
<dbReference type="PIRSF" id="PIRSF004440">
    <property type="entry name" value="GpP"/>
    <property type="match status" value="1"/>
</dbReference>
<dbReference type="Gene3D" id="3.55.50.10">
    <property type="entry name" value="Baseplate protein-like domains"/>
    <property type="match status" value="1"/>
</dbReference>
<evidence type="ECO:0000259" key="2">
    <source>
        <dbReference type="Pfam" id="PF21683"/>
    </source>
</evidence>
<dbReference type="Gene3D" id="3.30.1920.10">
    <property type="entry name" value="Baseplate protein-like domains - 2 layer sandwich fold"/>
    <property type="match status" value="1"/>
</dbReference>
<accession>A0A7S8HCW5</accession>
<dbReference type="InterPro" id="IPR053982">
    <property type="entry name" value="Gp44/GpP-like_C"/>
</dbReference>
<feature type="domain" description="Baseplate hub protein gp44/GpP-like C-terminal" evidence="3">
    <location>
        <begin position="255"/>
        <end position="339"/>
    </location>
</feature>
<evidence type="ECO:0008006" key="7">
    <source>
        <dbReference type="Google" id="ProtNLM"/>
    </source>
</evidence>
<dbReference type="SUPFAM" id="SSF69279">
    <property type="entry name" value="Phage tail proteins"/>
    <property type="match status" value="2"/>
</dbReference>